<reference evidence="2 3" key="1">
    <citation type="submission" date="2021-06" db="EMBL/GenBank/DDBJ databases">
        <title>Caerostris extrusa draft genome.</title>
        <authorList>
            <person name="Kono N."/>
            <person name="Arakawa K."/>
        </authorList>
    </citation>
    <scope>NUCLEOTIDE SEQUENCE [LARGE SCALE GENOMIC DNA]</scope>
</reference>
<keyword evidence="1" id="KW-0732">Signal</keyword>
<feature type="chain" id="PRO_5043629816" evidence="1">
    <location>
        <begin position="20"/>
        <end position="197"/>
    </location>
</feature>
<proteinExistence type="predicted"/>
<evidence type="ECO:0000256" key="1">
    <source>
        <dbReference type="SAM" id="SignalP"/>
    </source>
</evidence>
<evidence type="ECO:0000313" key="3">
    <source>
        <dbReference type="Proteomes" id="UP001054945"/>
    </source>
</evidence>
<dbReference type="EMBL" id="BPLR01018399">
    <property type="protein sequence ID" value="GIY99238.1"/>
    <property type="molecule type" value="Genomic_DNA"/>
</dbReference>
<gene>
    <name evidence="2" type="primary">AVEN_256394_1</name>
    <name evidence="2" type="ORF">CEXT_233671</name>
</gene>
<dbReference type="Proteomes" id="UP001054945">
    <property type="component" value="Unassembled WGS sequence"/>
</dbReference>
<organism evidence="2 3">
    <name type="scientific">Caerostris extrusa</name>
    <name type="common">Bark spider</name>
    <name type="synonym">Caerostris bankana</name>
    <dbReference type="NCBI Taxonomy" id="172846"/>
    <lineage>
        <taxon>Eukaryota</taxon>
        <taxon>Metazoa</taxon>
        <taxon>Ecdysozoa</taxon>
        <taxon>Arthropoda</taxon>
        <taxon>Chelicerata</taxon>
        <taxon>Arachnida</taxon>
        <taxon>Araneae</taxon>
        <taxon>Araneomorphae</taxon>
        <taxon>Entelegynae</taxon>
        <taxon>Araneoidea</taxon>
        <taxon>Araneidae</taxon>
        <taxon>Caerostris</taxon>
    </lineage>
</organism>
<dbReference type="AlphaFoldDB" id="A0AAV4XXE7"/>
<feature type="signal peptide" evidence="1">
    <location>
        <begin position="1"/>
        <end position="19"/>
    </location>
</feature>
<protein>
    <submittedName>
        <fullName evidence="2">Uncharacterized protein</fullName>
    </submittedName>
</protein>
<name>A0AAV4XXE7_CAEEX</name>
<keyword evidence="3" id="KW-1185">Reference proteome</keyword>
<comment type="caution">
    <text evidence="2">The sequence shown here is derived from an EMBL/GenBank/DDBJ whole genome shotgun (WGS) entry which is preliminary data.</text>
</comment>
<sequence length="197" mass="21652">MVSFVGLILFFLLFVGTRCHPTESKLEVNATSVHPVSTETEMRITETSTIANVSITTAFNVTDDGSDEHVEVDADGCKQKLRDELEKECFDKFQDTVTDSVHLEDESQKEKDVCCAVEQYEKCCMNGFVRANCLKDQDDIKENLKAARIFLAALTSISCSSHRGKCSFSSAAQLPVSPILLAASSLCVAAVLRRPSM</sequence>
<evidence type="ECO:0000313" key="2">
    <source>
        <dbReference type="EMBL" id="GIY99238.1"/>
    </source>
</evidence>
<accession>A0AAV4XXE7</accession>